<evidence type="ECO:0000313" key="3">
    <source>
        <dbReference type="Proteomes" id="UP000199403"/>
    </source>
</evidence>
<dbReference type="Pfam" id="PF04230">
    <property type="entry name" value="PS_pyruv_trans"/>
    <property type="match status" value="1"/>
</dbReference>
<dbReference type="EMBL" id="FNZH01000004">
    <property type="protein sequence ID" value="SEJ50703.1"/>
    <property type="molecule type" value="Genomic_DNA"/>
</dbReference>
<keyword evidence="3" id="KW-1185">Reference proteome</keyword>
<name>A0A1H6ZAW5_9BACT</name>
<organism evidence="2 3">
    <name type="scientific">Cyclobacterium xiamenense</name>
    <dbReference type="NCBI Taxonomy" id="1297121"/>
    <lineage>
        <taxon>Bacteria</taxon>
        <taxon>Pseudomonadati</taxon>
        <taxon>Bacteroidota</taxon>
        <taxon>Cytophagia</taxon>
        <taxon>Cytophagales</taxon>
        <taxon>Cyclobacteriaceae</taxon>
        <taxon>Cyclobacterium</taxon>
    </lineage>
</organism>
<evidence type="ECO:0000313" key="2">
    <source>
        <dbReference type="EMBL" id="SEJ50703.1"/>
    </source>
</evidence>
<dbReference type="Proteomes" id="UP000199403">
    <property type="component" value="Unassembled WGS sequence"/>
</dbReference>
<dbReference type="AlphaFoldDB" id="A0A1H6ZAW5"/>
<feature type="domain" description="Polysaccharide pyruvyl transferase" evidence="1">
    <location>
        <begin position="13"/>
        <end position="310"/>
    </location>
</feature>
<dbReference type="PANTHER" id="PTHR36836:SF1">
    <property type="entry name" value="COLANIC ACID BIOSYNTHESIS PROTEIN WCAK"/>
    <property type="match status" value="1"/>
</dbReference>
<sequence length="375" mass="43467">MKIGIVGWNGKKNVGDDVMTSVIINYFIGRYGDDLEFRFFAGDNNLAEYMDSDRRSIITTLSFYDIIDRVKLVRRFFMYYVYPKIFVNNLDIIIIGGGSIIHNVPTSTVYSRIIDAAKKATKNIRVASLGVSIGPFKKDNEYYCANMFLRKLDSLVVRDKRSLTLGKEMELRCNVSLAADLAFLLPKFVNLDTQRTPVNFEVMGISLRSGYFSTDRRKKYKSIVEHWLNADNERQVWLFSFSELPGQSDYLCCEELCESVSLEYRNRIKFIRYSLNPIDFFVLIRQCTIILCMRLHAFIIGYAVKTPVLVDAYHQKCIDLSLDLGIESSFLIRDKTPNEIMDLVHTILENGFEFKKYENIVDDALVNFEYFEGRE</sequence>
<dbReference type="InterPro" id="IPR007345">
    <property type="entry name" value="Polysacch_pyruvyl_Trfase"/>
</dbReference>
<dbReference type="GO" id="GO:0016740">
    <property type="term" value="F:transferase activity"/>
    <property type="evidence" value="ECO:0007669"/>
    <property type="project" value="UniProtKB-KW"/>
</dbReference>
<dbReference type="OrthoDB" id="624106at2"/>
<dbReference type="RefSeq" id="WP_092175791.1">
    <property type="nucleotide sequence ID" value="NZ_FNZH01000004.1"/>
</dbReference>
<dbReference type="PANTHER" id="PTHR36836">
    <property type="entry name" value="COLANIC ACID BIOSYNTHESIS PROTEIN WCAK"/>
    <property type="match status" value="1"/>
</dbReference>
<gene>
    <name evidence="2" type="ORF">SAMN05192553_104360</name>
</gene>
<reference evidence="3" key="1">
    <citation type="submission" date="2016-10" db="EMBL/GenBank/DDBJ databases">
        <authorList>
            <person name="Varghese N."/>
            <person name="Submissions S."/>
        </authorList>
    </citation>
    <scope>NUCLEOTIDE SEQUENCE [LARGE SCALE GENOMIC DNA]</scope>
    <source>
        <strain evidence="3">IBRC-M 10761</strain>
    </source>
</reference>
<proteinExistence type="predicted"/>
<evidence type="ECO:0000259" key="1">
    <source>
        <dbReference type="Pfam" id="PF04230"/>
    </source>
</evidence>
<keyword evidence="2" id="KW-0808">Transferase</keyword>
<protein>
    <submittedName>
        <fullName evidence="2">Polysaccharide pyruvyl transferase family protein WcaK</fullName>
    </submittedName>
</protein>
<accession>A0A1H6ZAW5</accession>